<accession>A0A8J5G7H7</accession>
<evidence type="ECO:0000313" key="1">
    <source>
        <dbReference type="EMBL" id="KAG6502125.1"/>
    </source>
</evidence>
<dbReference type="AlphaFoldDB" id="A0A8J5G7H7"/>
<reference evidence="1 2" key="1">
    <citation type="submission" date="2020-08" db="EMBL/GenBank/DDBJ databases">
        <title>Plant Genome Project.</title>
        <authorList>
            <person name="Zhang R.-G."/>
        </authorList>
    </citation>
    <scope>NUCLEOTIDE SEQUENCE [LARGE SCALE GENOMIC DNA]</scope>
    <source>
        <tissue evidence="1">Rhizome</tissue>
    </source>
</reference>
<protein>
    <submittedName>
        <fullName evidence="1">Uncharacterized protein</fullName>
    </submittedName>
</protein>
<gene>
    <name evidence="1" type="ORF">ZIOFF_042014</name>
</gene>
<organism evidence="1 2">
    <name type="scientific">Zingiber officinale</name>
    <name type="common">Ginger</name>
    <name type="synonym">Amomum zingiber</name>
    <dbReference type="NCBI Taxonomy" id="94328"/>
    <lineage>
        <taxon>Eukaryota</taxon>
        <taxon>Viridiplantae</taxon>
        <taxon>Streptophyta</taxon>
        <taxon>Embryophyta</taxon>
        <taxon>Tracheophyta</taxon>
        <taxon>Spermatophyta</taxon>
        <taxon>Magnoliopsida</taxon>
        <taxon>Liliopsida</taxon>
        <taxon>Zingiberales</taxon>
        <taxon>Zingiberaceae</taxon>
        <taxon>Zingiber</taxon>
    </lineage>
</organism>
<dbReference type="EMBL" id="JACMSC010000011">
    <property type="protein sequence ID" value="KAG6502125.1"/>
    <property type="molecule type" value="Genomic_DNA"/>
</dbReference>
<proteinExistence type="predicted"/>
<keyword evidence="2" id="KW-1185">Reference proteome</keyword>
<dbReference type="Proteomes" id="UP000734854">
    <property type="component" value="Unassembled WGS sequence"/>
</dbReference>
<sequence length="188" mass="21436">MGLCTPFHGSLSMNETENEDFLDYIQYLADNTLHKCESSDKQPLWDDYSEDEWINPFTIKDGGDELIAVAVGLNTGLNTDTKKHLTEDLTPMEKGKASLEIEDDTNDEVVSMLYEETTNRITTAQEARGPRYFYAFNPRLHLPGGLTTVTTEQQEKPAFMGGDTTHNREARRKMAHRELKMAIWKLDN</sequence>
<comment type="caution">
    <text evidence="1">The sequence shown here is derived from an EMBL/GenBank/DDBJ whole genome shotgun (WGS) entry which is preliminary data.</text>
</comment>
<name>A0A8J5G7H7_ZINOF</name>
<evidence type="ECO:0000313" key="2">
    <source>
        <dbReference type="Proteomes" id="UP000734854"/>
    </source>
</evidence>